<dbReference type="InterPro" id="IPR000304">
    <property type="entry name" value="Pyrroline-COOH_reductase"/>
</dbReference>
<keyword evidence="6" id="KW-1185">Reference proteome</keyword>
<dbReference type="InterPro" id="IPR036291">
    <property type="entry name" value="NAD(P)-bd_dom_sf"/>
</dbReference>
<feature type="domain" description="Pyrroline-5-carboxylate reductase catalytic N-terminal" evidence="3">
    <location>
        <begin position="2"/>
        <end position="95"/>
    </location>
</feature>
<dbReference type="Pfam" id="PF03807">
    <property type="entry name" value="F420_oxidored"/>
    <property type="match status" value="1"/>
</dbReference>
<dbReference type="Pfam" id="PF14748">
    <property type="entry name" value="P5CR_dimer"/>
    <property type="match status" value="1"/>
</dbReference>
<dbReference type="GO" id="GO:0055129">
    <property type="term" value="P:L-proline biosynthetic process"/>
    <property type="evidence" value="ECO:0007669"/>
    <property type="project" value="TreeGrafter"/>
</dbReference>
<feature type="domain" description="Pyrroline-5-carboxylate reductase dimerisation" evidence="4">
    <location>
        <begin position="152"/>
        <end position="251"/>
    </location>
</feature>
<keyword evidence="2" id="KW-0521">NADP</keyword>
<dbReference type="InterPro" id="IPR029036">
    <property type="entry name" value="P5CR_dimer"/>
</dbReference>
<sequence length="255" mass="27678">MRLGFVGTGVITEAIVTGLLKVGAQFEHIALSNRSAKKAAQLAAKDKRISVCESNQAVLDQSDVVCLAIIPQIAHEVIAELKFQPSHRVISFVAGMNMDELRRAMPEVDNIVRAIPLPATADALGATTLYPQDKIASELFSQIGVAVEVENEHQFDCISAATATMASFYAVLESQAQWLVQQGLAYDKARAFLAGYSQGLAHGTNSGAPFTELIDHCMTPGGINEQVHHELTKRGNYEQYQEALTRVLDRIEGRA</sequence>
<evidence type="ECO:0000256" key="1">
    <source>
        <dbReference type="ARBA" id="ARBA00005525"/>
    </source>
</evidence>
<reference evidence="5" key="1">
    <citation type="submission" date="2016-01" db="EMBL/GenBank/DDBJ databases">
        <authorList>
            <person name="Peeters C."/>
        </authorList>
    </citation>
    <scope>NUCLEOTIDE SEQUENCE [LARGE SCALE GENOMIC DNA]</scope>
    <source>
        <strain evidence="5">LMG 29317</strain>
    </source>
</reference>
<feature type="binding site" evidence="2">
    <location>
        <begin position="68"/>
        <end position="71"/>
    </location>
    <ligand>
        <name>NADP(+)</name>
        <dbReference type="ChEBI" id="CHEBI:58349"/>
    </ligand>
</feature>
<dbReference type="Proteomes" id="UP000055019">
    <property type="component" value="Unassembled WGS sequence"/>
</dbReference>
<evidence type="ECO:0000256" key="2">
    <source>
        <dbReference type="PIRSR" id="PIRSR000193-1"/>
    </source>
</evidence>
<feature type="binding site" evidence="2">
    <location>
        <position position="55"/>
    </location>
    <ligand>
        <name>NADPH</name>
        <dbReference type="ChEBI" id="CHEBI:57783"/>
    </ligand>
</feature>
<dbReference type="PANTHER" id="PTHR11645:SF13">
    <property type="entry name" value="PYRROLINE-5-CARBOXYLATE REDUCTASE CATALYTIC N-TERMINAL DOMAIN-CONTAINING PROTEIN"/>
    <property type="match status" value="1"/>
</dbReference>
<dbReference type="RefSeq" id="WP_061148902.1">
    <property type="nucleotide sequence ID" value="NZ_FCOM02000021.1"/>
</dbReference>
<dbReference type="OrthoDB" id="4425838at2"/>
<dbReference type="Gene3D" id="1.10.3730.10">
    <property type="entry name" value="ProC C-terminal domain-like"/>
    <property type="match status" value="1"/>
</dbReference>
<dbReference type="GO" id="GO:0004735">
    <property type="term" value="F:pyrroline-5-carboxylate reductase activity"/>
    <property type="evidence" value="ECO:0007669"/>
    <property type="project" value="InterPro"/>
</dbReference>
<evidence type="ECO:0000259" key="3">
    <source>
        <dbReference type="Pfam" id="PF03807"/>
    </source>
</evidence>
<gene>
    <name evidence="5" type="ORF">AWB74_04468</name>
</gene>
<comment type="similarity">
    <text evidence="1">Belongs to the pyrroline-5-carboxylate reductase family.</text>
</comment>
<dbReference type="InterPro" id="IPR028939">
    <property type="entry name" value="P5C_Rdtase_cat_N"/>
</dbReference>
<dbReference type="Gene3D" id="3.40.50.720">
    <property type="entry name" value="NAD(P)-binding Rossmann-like Domain"/>
    <property type="match status" value="1"/>
</dbReference>
<name>A0A158JWV8_9BURK</name>
<dbReference type="PIRSF" id="PIRSF000193">
    <property type="entry name" value="Pyrrol-5-carb_rd"/>
    <property type="match status" value="1"/>
</dbReference>
<accession>A0A158JWV8</accession>
<dbReference type="NCBIfam" id="NF005063">
    <property type="entry name" value="PRK06476.1"/>
    <property type="match status" value="1"/>
</dbReference>
<proteinExistence type="inferred from homology"/>
<protein>
    <submittedName>
        <fullName evidence="5">Pyrroline-5-carboxylate reductase</fullName>
    </submittedName>
</protein>
<dbReference type="PANTHER" id="PTHR11645">
    <property type="entry name" value="PYRROLINE-5-CARBOXYLATE REDUCTASE"/>
    <property type="match status" value="1"/>
</dbReference>
<evidence type="ECO:0000313" key="6">
    <source>
        <dbReference type="Proteomes" id="UP000055019"/>
    </source>
</evidence>
<dbReference type="InterPro" id="IPR008927">
    <property type="entry name" value="6-PGluconate_DH-like_C_sf"/>
</dbReference>
<dbReference type="SUPFAM" id="SSF48179">
    <property type="entry name" value="6-phosphogluconate dehydrogenase C-terminal domain-like"/>
    <property type="match status" value="1"/>
</dbReference>
<comment type="caution">
    <text evidence="5">The sequence shown here is derived from an EMBL/GenBank/DDBJ whole genome shotgun (WGS) entry which is preliminary data.</text>
</comment>
<dbReference type="SUPFAM" id="SSF51735">
    <property type="entry name" value="NAD(P)-binding Rossmann-fold domains"/>
    <property type="match status" value="1"/>
</dbReference>
<organism evidence="5 6">
    <name type="scientific">Caballeronia arvi</name>
    <dbReference type="NCBI Taxonomy" id="1777135"/>
    <lineage>
        <taxon>Bacteria</taxon>
        <taxon>Pseudomonadati</taxon>
        <taxon>Pseudomonadota</taxon>
        <taxon>Betaproteobacteria</taxon>
        <taxon>Burkholderiales</taxon>
        <taxon>Burkholderiaceae</taxon>
        <taxon>Caballeronia</taxon>
    </lineage>
</organism>
<evidence type="ECO:0000313" key="5">
    <source>
        <dbReference type="EMBL" id="SAL73308.1"/>
    </source>
</evidence>
<dbReference type="AlphaFoldDB" id="A0A158JWV8"/>
<evidence type="ECO:0000259" key="4">
    <source>
        <dbReference type="Pfam" id="PF14748"/>
    </source>
</evidence>
<dbReference type="EMBL" id="FCOM02000021">
    <property type="protein sequence ID" value="SAL73308.1"/>
    <property type="molecule type" value="Genomic_DNA"/>
</dbReference>